<reference evidence="1" key="1">
    <citation type="journal article" date="2014" name="Int. J. Syst. Evol. Microbiol.">
        <title>Complete genome sequence of Corynebacterium casei LMG S-19264T (=DSM 44701T), isolated from a smear-ripened cheese.</title>
        <authorList>
            <consortium name="US DOE Joint Genome Institute (JGI-PGF)"/>
            <person name="Walter F."/>
            <person name="Albersmeier A."/>
            <person name="Kalinowski J."/>
            <person name="Ruckert C."/>
        </authorList>
    </citation>
    <scope>NUCLEOTIDE SEQUENCE</scope>
    <source>
        <strain evidence="1">CGMCC 1.6333</strain>
    </source>
</reference>
<accession>A0A917TS69</accession>
<comment type="caution">
    <text evidence="1">The sequence shown here is derived from an EMBL/GenBank/DDBJ whole genome shotgun (WGS) entry which is preliminary data.</text>
</comment>
<protein>
    <submittedName>
        <fullName evidence="1">Uncharacterized protein</fullName>
    </submittedName>
</protein>
<dbReference type="Proteomes" id="UP000618460">
    <property type="component" value="Unassembled WGS sequence"/>
</dbReference>
<name>A0A917TS69_9BACI</name>
<gene>
    <name evidence="1" type="ORF">GCM10011351_21850</name>
</gene>
<dbReference type="AlphaFoldDB" id="A0A917TS69"/>
<keyword evidence="2" id="KW-1185">Reference proteome</keyword>
<dbReference type="EMBL" id="BMLG01000012">
    <property type="protein sequence ID" value="GGM35407.1"/>
    <property type="molecule type" value="Genomic_DNA"/>
</dbReference>
<sequence>MQSKLAKILIIEESVKRILTLKVKRGIIKEQNPQSVDENIANAEKIVVVAGSFSYSFKNAILAKHDNMVMIRSYSPLDASQVAELENAKTVIVGSYT</sequence>
<evidence type="ECO:0000313" key="2">
    <source>
        <dbReference type="Proteomes" id="UP000618460"/>
    </source>
</evidence>
<proteinExistence type="predicted"/>
<reference evidence="1" key="2">
    <citation type="submission" date="2020-09" db="EMBL/GenBank/DDBJ databases">
        <authorList>
            <person name="Sun Q."/>
            <person name="Zhou Y."/>
        </authorList>
    </citation>
    <scope>NUCLEOTIDE SEQUENCE</scope>
    <source>
        <strain evidence="1">CGMCC 1.6333</strain>
    </source>
</reference>
<organism evidence="1 2">
    <name type="scientific">Paraliobacillus quinghaiensis</name>
    <dbReference type="NCBI Taxonomy" id="470815"/>
    <lineage>
        <taxon>Bacteria</taxon>
        <taxon>Bacillati</taxon>
        <taxon>Bacillota</taxon>
        <taxon>Bacilli</taxon>
        <taxon>Bacillales</taxon>
        <taxon>Bacillaceae</taxon>
        <taxon>Paraliobacillus</taxon>
    </lineage>
</organism>
<evidence type="ECO:0000313" key="1">
    <source>
        <dbReference type="EMBL" id="GGM35407.1"/>
    </source>
</evidence>